<protein>
    <submittedName>
        <fullName evidence="1">Uncharacterized protein</fullName>
    </submittedName>
</protein>
<dbReference type="PATRIC" id="fig|1262449.3.peg.1288"/>
<keyword evidence="4" id="KW-1185">Reference proteome</keyword>
<evidence type="ECO:0000313" key="2">
    <source>
        <dbReference type="EMBL" id="KRU11096.1"/>
    </source>
</evidence>
<reference evidence="1 4" key="1">
    <citation type="journal article" date="2015" name="Genome Announc.">
        <title>Complete Genome Sequence of the Nitrogen-Fixing and Solvent-Producing Clostridium pasteurianum DSM 525.</title>
        <authorList>
            <person name="Poehlein A."/>
            <person name="Grosse-Honebrink A."/>
            <person name="Zhang Y."/>
            <person name="Minton N.P."/>
            <person name="Daniel R."/>
        </authorList>
    </citation>
    <scope>NUCLEOTIDE SEQUENCE [LARGE SCALE GENOMIC DNA]</scope>
    <source>
        <strain evidence="1">DSM 525</strain>
        <strain evidence="4">DSM 525 / ATCC 6013</strain>
    </source>
</reference>
<organism evidence="1 4">
    <name type="scientific">Clostridium pasteurianum DSM 525 = ATCC 6013</name>
    <dbReference type="NCBI Taxonomy" id="1262449"/>
    <lineage>
        <taxon>Bacteria</taxon>
        <taxon>Bacillati</taxon>
        <taxon>Bacillota</taxon>
        <taxon>Clostridia</taxon>
        <taxon>Eubacteriales</taxon>
        <taxon>Clostridiaceae</taxon>
        <taxon>Clostridium</taxon>
    </lineage>
</organism>
<name>A0A0H3J9R2_CLOPA</name>
<dbReference type="GeneID" id="93074965"/>
<evidence type="ECO:0000313" key="1">
    <source>
        <dbReference type="EMBL" id="AJA52896.1"/>
    </source>
</evidence>
<reference evidence="2" key="2">
    <citation type="submission" date="2015-10" db="EMBL/GenBank/DDBJ databases">
        <title>Improved Draft Genome Sequence of Clostridium pasteurianum Strain ATCC 6013 (DSM 525) Using a Hybrid Next-Generation Sequencing Approach.</title>
        <authorList>
            <person name="Pyne M.E."/>
            <person name="Utturkar S.M."/>
            <person name="Brown S.D."/>
            <person name="Moo-Young M."/>
            <person name="Chung D.A."/>
            <person name="Chou P.C."/>
        </authorList>
    </citation>
    <scope>NUCLEOTIDE SEQUENCE</scope>
    <source>
        <strain evidence="2">ATCC 6013</strain>
    </source>
</reference>
<accession>A0A0H3J9R2</accession>
<dbReference type="EMBL" id="JPGY02000001">
    <property type="protein sequence ID" value="KRU11096.1"/>
    <property type="molecule type" value="Genomic_DNA"/>
</dbReference>
<dbReference type="KEGG" id="cpat:CLPA_c28420"/>
<evidence type="ECO:0000313" key="3">
    <source>
        <dbReference type="Proteomes" id="UP000028042"/>
    </source>
</evidence>
<evidence type="ECO:0000313" key="4">
    <source>
        <dbReference type="Proteomes" id="UP000030905"/>
    </source>
</evidence>
<dbReference type="Proteomes" id="UP000030905">
    <property type="component" value="Chromosome"/>
</dbReference>
<dbReference type="EMBL" id="CP009268">
    <property type="protein sequence ID" value="AJA52896.1"/>
    <property type="molecule type" value="Genomic_DNA"/>
</dbReference>
<gene>
    <name evidence="1" type="ORF">CLPA_c28420</name>
    <name evidence="2" type="ORF">CP6013_00343</name>
</gene>
<dbReference type="RefSeq" id="WP_003443051.1">
    <property type="nucleotide sequence ID" value="NZ_ANZB01000003.1"/>
</dbReference>
<reference evidence="2 3" key="3">
    <citation type="journal article" name="Genome Announc.">
        <title>Improved Draft Genome Sequence of Clostridium pasteurianum Strain ATCC 6013 (DSM 525) Using a Hybrid Next-Generation Sequencing Approach.</title>
        <authorList>
            <person name="Pyne M.E."/>
            <person name="Utturkar S."/>
            <person name="Brown S.D."/>
            <person name="Moo-Young M."/>
            <person name="Chung D.A."/>
            <person name="Chou C.P."/>
        </authorList>
    </citation>
    <scope>NUCLEOTIDE SEQUENCE [LARGE SCALE GENOMIC DNA]</scope>
    <source>
        <strain evidence="2 3">ATCC 6013</strain>
    </source>
</reference>
<dbReference type="KEGG" id="cpae:CPAST_c28420"/>
<sequence>MYQKKYEVPIMPNIEYLFRGEELEEDRIDKINANPSVSHMPNMEEQMSDKMNMSNMDMQKIKSDTEEIVEMFEKHHPDLINTLTNCNMSLDQARQYLSRIVEMTIMHHMMH</sequence>
<dbReference type="Proteomes" id="UP000028042">
    <property type="component" value="Unassembled WGS sequence"/>
</dbReference>
<proteinExistence type="predicted"/>
<dbReference type="AlphaFoldDB" id="A0A0H3J9R2"/>